<name>A0A5N6L152_9ROSI</name>
<dbReference type="PRINTS" id="PR00081">
    <property type="entry name" value="GDHRDH"/>
</dbReference>
<organism evidence="2 3">
    <name type="scientific">Carpinus fangiana</name>
    <dbReference type="NCBI Taxonomy" id="176857"/>
    <lineage>
        <taxon>Eukaryota</taxon>
        <taxon>Viridiplantae</taxon>
        <taxon>Streptophyta</taxon>
        <taxon>Embryophyta</taxon>
        <taxon>Tracheophyta</taxon>
        <taxon>Spermatophyta</taxon>
        <taxon>Magnoliopsida</taxon>
        <taxon>eudicotyledons</taxon>
        <taxon>Gunneridae</taxon>
        <taxon>Pentapetalae</taxon>
        <taxon>rosids</taxon>
        <taxon>fabids</taxon>
        <taxon>Fagales</taxon>
        <taxon>Betulaceae</taxon>
        <taxon>Carpinus</taxon>
    </lineage>
</organism>
<keyword evidence="1" id="KW-0560">Oxidoreductase</keyword>
<dbReference type="AlphaFoldDB" id="A0A5N6L152"/>
<dbReference type="SUPFAM" id="SSF51735">
    <property type="entry name" value="NAD(P)-binding Rossmann-fold domains"/>
    <property type="match status" value="1"/>
</dbReference>
<evidence type="ECO:0008006" key="4">
    <source>
        <dbReference type="Google" id="ProtNLM"/>
    </source>
</evidence>
<evidence type="ECO:0000313" key="3">
    <source>
        <dbReference type="Proteomes" id="UP000327013"/>
    </source>
</evidence>
<dbReference type="GO" id="GO:0016491">
    <property type="term" value="F:oxidoreductase activity"/>
    <property type="evidence" value="ECO:0007669"/>
    <property type="project" value="UniProtKB-KW"/>
</dbReference>
<dbReference type="Gene3D" id="3.40.50.720">
    <property type="entry name" value="NAD(P)-binding Rossmann-like Domain"/>
    <property type="match status" value="1"/>
</dbReference>
<comment type="caution">
    <text evidence="2">The sequence shown here is derived from an EMBL/GenBank/DDBJ whole genome shotgun (WGS) entry which is preliminary data.</text>
</comment>
<dbReference type="PANTHER" id="PTHR43157:SF31">
    <property type="entry name" value="PHOSPHATIDYLINOSITOL-GLYCAN BIOSYNTHESIS CLASS F PROTEIN"/>
    <property type="match status" value="1"/>
</dbReference>
<accession>A0A5N6L152</accession>
<dbReference type="OrthoDB" id="1420979at2759"/>
<proteinExistence type="predicted"/>
<gene>
    <name evidence="2" type="ORF">FH972_024647</name>
</gene>
<dbReference type="EMBL" id="VIBQ01000017">
    <property type="protein sequence ID" value="KAB8360914.1"/>
    <property type="molecule type" value="Genomic_DNA"/>
</dbReference>
<dbReference type="Proteomes" id="UP000327013">
    <property type="component" value="Unassembled WGS sequence"/>
</dbReference>
<dbReference type="InterPro" id="IPR036291">
    <property type="entry name" value="NAD(P)-bd_dom_sf"/>
</dbReference>
<sequence length="382" mass="42138">MDAASSEALAYLDTIAYGAPYKTLKAPSKFWVRKQTHKGSNGKTVSIPDADLTGKWVVISGSNNGIGLEAASQFARWGANIVLACRNLPPNSRETPPESAKWHVTTEARKAGHKDTSVEWWELDMANLASVESFAQRWLDTGRPLDILCNNAGMGSSPGFNKVFKTKDGFEIIHQVNFLSHALLTLRLLPSLAAASEPRVVCTTSCFHFPGIFDIPNWNGENGKTGQGGVQFYMNNKLYFQTWLTELQYRLLQHDEYKHITINGVHPGYVNSGVWNLNGSPRPIQEGALKVLAWFLAINTQQGSLCITNAATSLDAGPDPKVQGVGKEGGKGGGRYFNRIWEDTPMPHTKDRDCRVRVWRKAAEELKLQEKGLLDVLGLKAT</sequence>
<evidence type="ECO:0000256" key="1">
    <source>
        <dbReference type="ARBA" id="ARBA00023002"/>
    </source>
</evidence>
<dbReference type="PANTHER" id="PTHR43157">
    <property type="entry name" value="PHOSPHATIDYLINOSITOL-GLYCAN BIOSYNTHESIS CLASS F PROTEIN-RELATED"/>
    <property type="match status" value="1"/>
</dbReference>
<evidence type="ECO:0000313" key="2">
    <source>
        <dbReference type="EMBL" id="KAB8360914.1"/>
    </source>
</evidence>
<protein>
    <recommendedName>
        <fullName evidence="4">NAD(P)-binding protein</fullName>
    </recommendedName>
</protein>
<dbReference type="Pfam" id="PF00106">
    <property type="entry name" value="adh_short"/>
    <property type="match status" value="1"/>
</dbReference>
<reference evidence="2 3" key="1">
    <citation type="submission" date="2019-06" db="EMBL/GenBank/DDBJ databases">
        <title>A chromosomal-level reference genome of Carpinus fangiana (Coryloideae, Betulaceae).</title>
        <authorList>
            <person name="Yang X."/>
            <person name="Wang Z."/>
            <person name="Zhang L."/>
            <person name="Hao G."/>
            <person name="Liu J."/>
            <person name="Yang Y."/>
        </authorList>
    </citation>
    <scope>NUCLEOTIDE SEQUENCE [LARGE SCALE GENOMIC DNA]</scope>
    <source>
        <strain evidence="2">Cfa_2016G</strain>
        <tissue evidence="2">Leaf</tissue>
    </source>
</reference>
<keyword evidence="3" id="KW-1185">Reference proteome</keyword>
<dbReference type="InterPro" id="IPR002347">
    <property type="entry name" value="SDR_fam"/>
</dbReference>